<proteinExistence type="predicted"/>
<sequence>MLGLKWLPAAPLLPAPWHWIIGGLLFLAGTRCTGLDAQLFRKAGTNLVPFSESTTLVTHGLYRYTRNPMYLGLVIALAGIAFMLNERWPWLVLPVFAAVIQWRFIRFEERLMETTFGDDYLAYQRRVRRWL</sequence>
<dbReference type="PANTHER" id="PTHR12714">
    <property type="entry name" value="PROTEIN-S ISOPRENYLCYSTEINE O-METHYLTRANSFERASE"/>
    <property type="match status" value="1"/>
</dbReference>
<gene>
    <name evidence="6" type="ORF">ETSY2_51265</name>
</gene>
<dbReference type="EMBL" id="AZHX01002629">
    <property type="protein sequence ID" value="ETW93546.1"/>
    <property type="molecule type" value="Genomic_DNA"/>
</dbReference>
<keyword evidence="2 5" id="KW-0812">Transmembrane</keyword>
<evidence type="ECO:0000256" key="3">
    <source>
        <dbReference type="ARBA" id="ARBA00022989"/>
    </source>
</evidence>
<evidence type="ECO:0000256" key="2">
    <source>
        <dbReference type="ARBA" id="ARBA00022692"/>
    </source>
</evidence>
<organism evidence="6 7">
    <name type="scientific">Candidatus Entotheonella gemina</name>
    <dbReference type="NCBI Taxonomy" id="1429439"/>
    <lineage>
        <taxon>Bacteria</taxon>
        <taxon>Pseudomonadati</taxon>
        <taxon>Nitrospinota/Tectimicrobiota group</taxon>
        <taxon>Candidatus Tectimicrobiota</taxon>
        <taxon>Candidatus Entotheonellia</taxon>
        <taxon>Candidatus Entotheonellales</taxon>
        <taxon>Candidatus Entotheonellaceae</taxon>
        <taxon>Candidatus Entotheonella</taxon>
    </lineage>
</organism>
<feature type="transmembrane region" description="Helical" evidence="5">
    <location>
        <begin position="90"/>
        <end position="105"/>
    </location>
</feature>
<evidence type="ECO:0000313" key="6">
    <source>
        <dbReference type="EMBL" id="ETW93546.1"/>
    </source>
</evidence>
<keyword evidence="7" id="KW-1185">Reference proteome</keyword>
<evidence type="ECO:0000256" key="1">
    <source>
        <dbReference type="ARBA" id="ARBA00004127"/>
    </source>
</evidence>
<accession>W4L866</accession>
<comment type="caution">
    <text evidence="6">The sequence shown here is derived from an EMBL/GenBank/DDBJ whole genome shotgun (WGS) entry which is preliminary data.</text>
</comment>
<dbReference type="InterPro" id="IPR007318">
    <property type="entry name" value="Phopholipid_MeTrfase"/>
</dbReference>
<comment type="subcellular location">
    <subcellularLocation>
        <location evidence="1">Endomembrane system</location>
        <topology evidence="1">Multi-pass membrane protein</topology>
    </subcellularLocation>
</comment>
<feature type="transmembrane region" description="Helical" evidence="5">
    <location>
        <begin position="68"/>
        <end position="84"/>
    </location>
</feature>
<keyword evidence="4 5" id="KW-0472">Membrane</keyword>
<dbReference type="GO" id="GO:0016740">
    <property type="term" value="F:transferase activity"/>
    <property type="evidence" value="ECO:0007669"/>
    <property type="project" value="UniProtKB-ARBA"/>
</dbReference>
<dbReference type="Gene3D" id="1.20.120.1630">
    <property type="match status" value="1"/>
</dbReference>
<dbReference type="GO" id="GO:0012505">
    <property type="term" value="C:endomembrane system"/>
    <property type="evidence" value="ECO:0007669"/>
    <property type="project" value="UniProtKB-SubCell"/>
</dbReference>
<keyword evidence="3 5" id="KW-1133">Transmembrane helix</keyword>
<protein>
    <recommendedName>
        <fullName evidence="8">Isoprenylcysteine carboxyl methyltransferase</fullName>
    </recommendedName>
</protein>
<dbReference type="HOGENOM" id="CLU_065200_4_0_7"/>
<evidence type="ECO:0000313" key="7">
    <source>
        <dbReference type="Proteomes" id="UP000019140"/>
    </source>
</evidence>
<dbReference type="Proteomes" id="UP000019140">
    <property type="component" value="Unassembled WGS sequence"/>
</dbReference>
<dbReference type="PANTHER" id="PTHR12714:SF24">
    <property type="entry name" value="SLR1182 PROTEIN"/>
    <property type="match status" value="1"/>
</dbReference>
<feature type="transmembrane region" description="Helical" evidence="5">
    <location>
        <begin position="16"/>
        <end position="34"/>
    </location>
</feature>
<evidence type="ECO:0008006" key="8">
    <source>
        <dbReference type="Google" id="ProtNLM"/>
    </source>
</evidence>
<dbReference type="Pfam" id="PF04191">
    <property type="entry name" value="PEMT"/>
    <property type="match status" value="1"/>
</dbReference>
<evidence type="ECO:0000256" key="4">
    <source>
        <dbReference type="ARBA" id="ARBA00023136"/>
    </source>
</evidence>
<name>W4L866_9BACT</name>
<dbReference type="AlphaFoldDB" id="W4L866"/>
<reference evidence="6 7" key="1">
    <citation type="journal article" date="2014" name="Nature">
        <title>An environmental bacterial taxon with a large and distinct metabolic repertoire.</title>
        <authorList>
            <person name="Wilson M.C."/>
            <person name="Mori T."/>
            <person name="Ruckert C."/>
            <person name="Uria A.R."/>
            <person name="Helf M.J."/>
            <person name="Takada K."/>
            <person name="Gernert C."/>
            <person name="Steffens U.A."/>
            <person name="Heycke N."/>
            <person name="Schmitt S."/>
            <person name="Rinke C."/>
            <person name="Helfrich E.J."/>
            <person name="Brachmann A.O."/>
            <person name="Gurgui C."/>
            <person name="Wakimoto T."/>
            <person name="Kracht M."/>
            <person name="Crusemann M."/>
            <person name="Hentschel U."/>
            <person name="Abe I."/>
            <person name="Matsunaga S."/>
            <person name="Kalinowski J."/>
            <person name="Takeyama H."/>
            <person name="Piel J."/>
        </authorList>
    </citation>
    <scope>NUCLEOTIDE SEQUENCE [LARGE SCALE GENOMIC DNA]</scope>
    <source>
        <strain evidence="7">TSY2</strain>
    </source>
</reference>
<evidence type="ECO:0000256" key="5">
    <source>
        <dbReference type="SAM" id="Phobius"/>
    </source>
</evidence>